<feature type="transmembrane region" description="Helical" evidence="8">
    <location>
        <begin position="712"/>
        <end position="729"/>
    </location>
</feature>
<feature type="compositionally biased region" description="Polar residues" evidence="7">
    <location>
        <begin position="868"/>
        <end position="882"/>
    </location>
</feature>
<reference evidence="13" key="1">
    <citation type="submission" date="2020-01" db="EMBL/GenBank/DDBJ databases">
        <authorList>
            <consortium name="DOE Joint Genome Institute"/>
            <person name="Haridas S."/>
            <person name="Albert R."/>
            <person name="Binder M."/>
            <person name="Bloem J."/>
            <person name="Labutti K."/>
            <person name="Salamov A."/>
            <person name="Andreopoulos B."/>
            <person name="Baker S.E."/>
            <person name="Barry K."/>
            <person name="Bills G."/>
            <person name="Bluhm B.H."/>
            <person name="Cannon C."/>
            <person name="Castanera R."/>
            <person name="Culley D.E."/>
            <person name="Daum C."/>
            <person name="Ezra D."/>
            <person name="Gonzalez J.B."/>
            <person name="Henrissat B."/>
            <person name="Kuo A."/>
            <person name="Liang C."/>
            <person name="Lipzen A."/>
            <person name="Lutzoni F."/>
            <person name="Magnuson J."/>
            <person name="Mondo S."/>
            <person name="Nolan M."/>
            <person name="Ohm R."/>
            <person name="Pangilinan J."/>
            <person name="Park H.-J."/>
            <person name="Ramirez L."/>
            <person name="Alfaro M."/>
            <person name="Sun H."/>
            <person name="Tritt A."/>
            <person name="Yoshinaga Y."/>
            <person name="Zwiers L.-H."/>
            <person name="Turgeon B.G."/>
            <person name="Goodwin S.B."/>
            <person name="Spatafora J.W."/>
            <person name="Crous P.W."/>
            <person name="Grigoriev I.V."/>
        </authorList>
    </citation>
    <scope>NUCLEOTIDE SEQUENCE</scope>
    <source>
        <strain evidence="13">CBS 342.82</strain>
    </source>
</reference>
<feature type="transmembrane region" description="Helical" evidence="8">
    <location>
        <begin position="541"/>
        <end position="568"/>
    </location>
</feature>
<evidence type="ECO:0000313" key="13">
    <source>
        <dbReference type="RefSeq" id="XP_033461286.1"/>
    </source>
</evidence>
<evidence type="ECO:0000259" key="10">
    <source>
        <dbReference type="Pfam" id="PF13967"/>
    </source>
</evidence>
<gene>
    <name evidence="13" type="ORF">K489DRAFT_378667</name>
</gene>
<dbReference type="Proteomes" id="UP000504637">
    <property type="component" value="Unplaced"/>
</dbReference>
<dbReference type="PANTHER" id="PTHR13018:SF5">
    <property type="entry name" value="RE44586P"/>
    <property type="match status" value="1"/>
</dbReference>
<feature type="transmembrane region" description="Helical" evidence="8">
    <location>
        <begin position="29"/>
        <end position="48"/>
    </location>
</feature>
<proteinExistence type="inferred from homology"/>
<dbReference type="GO" id="GO:0005886">
    <property type="term" value="C:plasma membrane"/>
    <property type="evidence" value="ECO:0007669"/>
    <property type="project" value="TreeGrafter"/>
</dbReference>
<feature type="domain" description="CSC1/OSCA1-like N-terminal transmembrane" evidence="10">
    <location>
        <begin position="29"/>
        <end position="206"/>
    </location>
</feature>
<reference evidence="13" key="2">
    <citation type="submission" date="2020-04" db="EMBL/GenBank/DDBJ databases">
        <authorList>
            <consortium name="NCBI Genome Project"/>
        </authorList>
    </citation>
    <scope>NUCLEOTIDE SEQUENCE</scope>
    <source>
        <strain evidence="13">CBS 342.82</strain>
    </source>
</reference>
<comment type="similarity">
    <text evidence="2">Belongs to the CSC1 (TC 1.A.17) family.</text>
</comment>
<evidence type="ECO:0000256" key="3">
    <source>
        <dbReference type="ARBA" id="ARBA00022448"/>
    </source>
</evidence>
<evidence type="ECO:0000256" key="2">
    <source>
        <dbReference type="ARBA" id="ARBA00007779"/>
    </source>
</evidence>
<dbReference type="RefSeq" id="XP_033461286.1">
    <property type="nucleotide sequence ID" value="XM_033604459.1"/>
</dbReference>
<dbReference type="Pfam" id="PF13967">
    <property type="entry name" value="RSN1_TM"/>
    <property type="match status" value="1"/>
</dbReference>
<feature type="transmembrane region" description="Helical" evidence="8">
    <location>
        <begin position="671"/>
        <end position="691"/>
    </location>
</feature>
<feature type="transmembrane region" description="Helical" evidence="8">
    <location>
        <begin position="186"/>
        <end position="206"/>
    </location>
</feature>
<feature type="transmembrane region" description="Helical" evidence="8">
    <location>
        <begin position="446"/>
        <end position="471"/>
    </location>
</feature>
<dbReference type="PANTHER" id="PTHR13018">
    <property type="entry name" value="PROBABLE MEMBRANE PROTEIN DUF221-RELATED"/>
    <property type="match status" value="1"/>
</dbReference>
<feature type="region of interest" description="Disordered" evidence="7">
    <location>
        <begin position="821"/>
        <end position="844"/>
    </location>
</feature>
<organism evidence="13">
    <name type="scientific">Dissoconium aciculare CBS 342.82</name>
    <dbReference type="NCBI Taxonomy" id="1314786"/>
    <lineage>
        <taxon>Eukaryota</taxon>
        <taxon>Fungi</taxon>
        <taxon>Dikarya</taxon>
        <taxon>Ascomycota</taxon>
        <taxon>Pezizomycotina</taxon>
        <taxon>Dothideomycetes</taxon>
        <taxon>Dothideomycetidae</taxon>
        <taxon>Mycosphaerellales</taxon>
        <taxon>Dissoconiaceae</taxon>
        <taxon>Dissoconium</taxon>
    </lineage>
</organism>
<feature type="transmembrane region" description="Helical" evidence="8">
    <location>
        <begin position="501"/>
        <end position="520"/>
    </location>
</feature>
<dbReference type="InterPro" id="IPR032880">
    <property type="entry name" value="CSC1/OSCA1-like_N"/>
</dbReference>
<feature type="region of interest" description="Disordered" evidence="7">
    <location>
        <begin position="864"/>
        <end position="898"/>
    </location>
</feature>
<protein>
    <submittedName>
        <fullName evidence="13">DUF221-domain-containing protein</fullName>
    </submittedName>
</protein>
<evidence type="ECO:0000313" key="12">
    <source>
        <dbReference type="Proteomes" id="UP000504637"/>
    </source>
</evidence>
<name>A0A6J3M8C9_9PEZI</name>
<comment type="subcellular location">
    <subcellularLocation>
        <location evidence="1">Membrane</location>
        <topology evidence="1">Multi-pass membrane protein</topology>
    </subcellularLocation>
</comment>
<evidence type="ECO:0000256" key="8">
    <source>
        <dbReference type="SAM" id="Phobius"/>
    </source>
</evidence>
<dbReference type="InterPro" id="IPR045122">
    <property type="entry name" value="Csc1-like"/>
</dbReference>
<feature type="domain" description="CSC1/OSCA1-like 7TM region" evidence="9">
    <location>
        <begin position="445"/>
        <end position="725"/>
    </location>
</feature>
<feature type="transmembrane region" description="Helical" evidence="8">
    <location>
        <begin position="642"/>
        <end position="665"/>
    </location>
</feature>
<evidence type="ECO:0000256" key="5">
    <source>
        <dbReference type="ARBA" id="ARBA00022989"/>
    </source>
</evidence>
<evidence type="ECO:0000259" key="11">
    <source>
        <dbReference type="Pfam" id="PF14703"/>
    </source>
</evidence>
<dbReference type="Pfam" id="PF02714">
    <property type="entry name" value="RSN1_7TM"/>
    <property type="match status" value="1"/>
</dbReference>
<keyword evidence="4 8" id="KW-0812">Transmembrane</keyword>
<dbReference type="GeneID" id="54362259"/>
<sequence>MVDFSIWEDDKPPSLGDLLGTTHPRDTTIQILFSLTLGVGAFLSFCILRPRWGGLYAARKRQNDETALPELPNSFFGWIMPLWRITDQQILASAGLDAYVFLTFFKMAMKFLFLTLIFSLIVIKPVHDANPEDDPISGNGTDHGNHTKHAGSSKQVNLLFNDGIHAYNSSHGNFTLPYIPDFENDWLWMYVIFAYLFSGIAIYLIISTTRKVIEVRQEYLGSQTTVTDRTIRLSGIPKYMQHETKIKEFVESLDIGRVESVTLCRNWKELDQAMDKRMDILRRLEEAYTVYMGYQGIQRAQAALPVIQQNPPQPILIDDSIGDDQETSGLTQPTSRLPRWPYTQSRPKAVVRYGFMKLRMRRVDAIELYETQLKEIDDRIKRLRESEFDPVPLAFITMDSVASCQMTIQAVLHPSPLQLIANQSPTPTDVIWPNTYMSRSSRMIRAWTVTLIIGLLTITWVVIFIPIAGLLNLEAIRKVLPQLAEALEVHENIRSLINTQVPTLIASLLMVLVPYLYYGLSWCQGEISKGDIELSSISKNFFFTFFNFFVVFMVLGTASTYLSIAGFFEKFGDALKDFRTVAYTLALSLQALLSFYVNFIILQGIGLFPFRLLEMGSVSLYPIYRMGAKTPRDYAELVQPPIFVYGFYLPNALLIFIICMVYSVLRQSWQVLLAGLLYFMLGHFVYKYQLLYAMDHRQQATGRAWGMICDRIFMGLIFFQLTTAGQLVFKQAPRRSVLMVPLLAFTMGMSVVYGKTYKPLMKFIALSSVRREERYADGIISPPGESSTTTSLSASAIFSGLERNVWADITGFPSARANLEARSRRRRKWHRPGEDDDEGIDTDTKFINPSLVVPLRGVWIAGEGHLSPQDSSSGYGATSTETRSPDPIEVVADGEETV</sequence>
<evidence type="ECO:0000256" key="4">
    <source>
        <dbReference type="ARBA" id="ARBA00022692"/>
    </source>
</evidence>
<dbReference type="InterPro" id="IPR003864">
    <property type="entry name" value="CSC1/OSCA1-like_7TM"/>
</dbReference>
<feature type="transmembrane region" description="Helical" evidence="8">
    <location>
        <begin position="98"/>
        <end position="123"/>
    </location>
</feature>
<dbReference type="Pfam" id="PF14703">
    <property type="entry name" value="PHM7_cyt"/>
    <property type="match status" value="1"/>
</dbReference>
<keyword evidence="6 8" id="KW-0472">Membrane</keyword>
<evidence type="ECO:0000256" key="1">
    <source>
        <dbReference type="ARBA" id="ARBA00004141"/>
    </source>
</evidence>
<evidence type="ECO:0000256" key="7">
    <source>
        <dbReference type="SAM" id="MobiDB-lite"/>
    </source>
</evidence>
<dbReference type="GO" id="GO:0005227">
    <property type="term" value="F:calcium-activated cation channel activity"/>
    <property type="evidence" value="ECO:0007669"/>
    <property type="project" value="InterPro"/>
</dbReference>
<feature type="transmembrane region" description="Helical" evidence="8">
    <location>
        <begin position="580"/>
        <end position="602"/>
    </location>
</feature>
<evidence type="ECO:0000256" key="6">
    <source>
        <dbReference type="ARBA" id="ARBA00023136"/>
    </source>
</evidence>
<evidence type="ECO:0000259" key="9">
    <source>
        <dbReference type="Pfam" id="PF02714"/>
    </source>
</evidence>
<reference evidence="13" key="3">
    <citation type="submission" date="2025-08" db="UniProtKB">
        <authorList>
            <consortium name="RefSeq"/>
        </authorList>
    </citation>
    <scope>IDENTIFICATION</scope>
    <source>
        <strain evidence="13">CBS 342.82</strain>
    </source>
</reference>
<keyword evidence="3" id="KW-0813">Transport</keyword>
<feature type="transmembrane region" description="Helical" evidence="8">
    <location>
        <begin position="735"/>
        <end position="754"/>
    </location>
</feature>
<feature type="region of interest" description="Disordered" evidence="7">
    <location>
        <begin position="321"/>
        <end position="341"/>
    </location>
</feature>
<dbReference type="OrthoDB" id="1689567at2759"/>
<dbReference type="InterPro" id="IPR027815">
    <property type="entry name" value="CSC1/OSCA1-like_cyt"/>
</dbReference>
<keyword evidence="12" id="KW-1185">Reference proteome</keyword>
<dbReference type="AlphaFoldDB" id="A0A6J3M8C9"/>
<accession>A0A6J3M8C9</accession>
<keyword evidence="5 8" id="KW-1133">Transmembrane helix</keyword>
<feature type="domain" description="CSC1/OSCA1-like cytosolic" evidence="11">
    <location>
        <begin position="228"/>
        <end position="434"/>
    </location>
</feature>